<feature type="signal peptide" evidence="1">
    <location>
        <begin position="1"/>
        <end position="27"/>
    </location>
</feature>
<proteinExistence type="predicted"/>
<dbReference type="Proteomes" id="UP000198145">
    <property type="component" value="Unassembled WGS sequence"/>
</dbReference>
<dbReference type="SMART" id="SM00869">
    <property type="entry name" value="Autotransporter"/>
    <property type="match status" value="1"/>
</dbReference>
<dbReference type="SUPFAM" id="SSF103515">
    <property type="entry name" value="Autotransporter"/>
    <property type="match status" value="1"/>
</dbReference>
<evidence type="ECO:0000313" key="3">
    <source>
        <dbReference type="EMBL" id="OWP48361.1"/>
    </source>
</evidence>
<dbReference type="InterPro" id="IPR024079">
    <property type="entry name" value="MetalloPept_cat_dom_sf"/>
</dbReference>
<dbReference type="Pfam" id="PF03797">
    <property type="entry name" value="Autotransporter"/>
    <property type="match status" value="1"/>
</dbReference>
<dbReference type="Gene3D" id="3.40.390.10">
    <property type="entry name" value="Collagenase (Catalytic Domain)"/>
    <property type="match status" value="1"/>
</dbReference>
<dbReference type="InterPro" id="IPR005546">
    <property type="entry name" value="Autotransporte_beta"/>
</dbReference>
<dbReference type="InterPro" id="IPR036709">
    <property type="entry name" value="Autotransporte_beta_dom_sf"/>
</dbReference>
<feature type="chain" id="PRO_5013394905" evidence="1">
    <location>
        <begin position="28"/>
        <end position="1106"/>
    </location>
</feature>
<organism evidence="3 4">
    <name type="scientific">Pseudomonas nitroreducens</name>
    <dbReference type="NCBI Taxonomy" id="46680"/>
    <lineage>
        <taxon>Bacteria</taxon>
        <taxon>Pseudomonadati</taxon>
        <taxon>Pseudomonadota</taxon>
        <taxon>Gammaproteobacteria</taxon>
        <taxon>Pseudomonadales</taxon>
        <taxon>Pseudomonadaceae</taxon>
        <taxon>Pseudomonas</taxon>
    </lineage>
</organism>
<comment type="caution">
    <text evidence="3">The sequence shown here is derived from an EMBL/GenBank/DDBJ whole genome shotgun (WGS) entry which is preliminary data.</text>
</comment>
<evidence type="ECO:0000256" key="1">
    <source>
        <dbReference type="SAM" id="SignalP"/>
    </source>
</evidence>
<dbReference type="InterPro" id="IPR011050">
    <property type="entry name" value="Pectin_lyase_fold/virulence"/>
</dbReference>
<reference evidence="3 4" key="1">
    <citation type="submission" date="2017-06" db="EMBL/GenBank/DDBJ databases">
        <title>Draft genome of Pseudomonas nitroreducens DF05.</title>
        <authorList>
            <person name="Iyer R."/>
        </authorList>
    </citation>
    <scope>NUCLEOTIDE SEQUENCE [LARGE SCALE GENOMIC DNA]</scope>
    <source>
        <strain evidence="3 4">DF05</strain>
    </source>
</reference>
<accession>A0A246F5E9</accession>
<dbReference type="EMBL" id="NJBA01000009">
    <property type="protein sequence ID" value="OWP48361.1"/>
    <property type="molecule type" value="Genomic_DNA"/>
</dbReference>
<dbReference type="SUPFAM" id="SSF51126">
    <property type="entry name" value="Pectin lyase-like"/>
    <property type="match status" value="1"/>
</dbReference>
<dbReference type="AlphaFoldDB" id="A0A246F5E9"/>
<evidence type="ECO:0000313" key="4">
    <source>
        <dbReference type="Proteomes" id="UP000198145"/>
    </source>
</evidence>
<keyword evidence="1" id="KW-0732">Signal</keyword>
<dbReference type="GO" id="GO:0008237">
    <property type="term" value="F:metallopeptidase activity"/>
    <property type="evidence" value="ECO:0007669"/>
    <property type="project" value="InterPro"/>
</dbReference>
<sequence>MKQSRSFIRNKVSLAISLATASFALSAQENHLIYNQQGAPVFEIRYFNVGDGSFLNNGEKDISSTWNLNADQKKKVQSALGYWASIIQPPPGMSPAIINVGSFNDENAGGTSGIVKNNSAFTISQLQAAFLGVNPGELSFGSHGQFVLGKLDFDTTPYTPLQQPGTGKFDLTATAIHELAHGLGVLNSVENKSGATTPAFANQIGTWAQHLRDDNGNAAQPGQYVLCTGCKNDYTSNAFDVRKDQGYFTGDHVTEVLAGAMPGIPVKILDVEGGVDEDYMSHIELKNSLMSHQNYRNYTTFMEAELAVLQDLGYQIDRRNAFGYSIYGNSQTLYNQNGYFKRNETGTAYLTGAYNETPLGVGLHVYGSDNLIFQQADLLTQGAGAAGVRVDGEGNTLVVEPGTRIHANGLNGVGVLFAYGKDHDFVQRGDIEALGENGVGAKFSFGNNLLGNATEYRGSYFQFQGNRVLDNPLPELMGAMVDTVNISGRLAGSAAAIQIDDSALVNQINILAGAQLEGGIYSDYNRWQGIEQRFTQLNFGLLNDGQGRALDQADPNFRMTYDGDIQGIRSLVLNLRGGETSLNSQNNQLYAVNVEEGATLRGNGQFQLNPNGEFVNRGTVAPGNSLGRITVDGDYRQTGTGQLLVEVNDKGAHDSLVVKGNADLAGRLTVAPARGWYSPQWTVSSSRLLNSTSTTGSFDTVESLLVSPTLSLLATPKADGSYLLNFERSSDAYAQYALSKNGREVGEALSETASQVKAGDTDRQKLYTALDFSEADGGTIGRALEQLSPSAYSAMVASSLQREQQVADAISAREPGKLRDDEWQAFIQPFGGNTRQNSDSHTVGFNSDSSGVIFGAETAATSDGNLIVGLHGAASKQKVNLKDPLHGDGDTTALELGVHARYAADPMAGSYMLGSARIGYETGELKRKLDFADYSAENKADWTGKSASLVGGGGYRFKLNENVSLGPIATLTYTSLWRDGTHEKGADGSTLKLKSQQFDSLRSSIGLNSAMNFPLDGGKAIKAEGQITWNHELLDTNLIQDATFANYQGVKFKSKNTVMDRDSMGLRGSVRYQISENVDIGAGVASDLFRTGYNSVSGNLSLDWRF</sequence>
<dbReference type="PROSITE" id="PS51208">
    <property type="entry name" value="AUTOTRANSPORTER"/>
    <property type="match status" value="1"/>
</dbReference>
<feature type="domain" description="Autotransporter" evidence="2">
    <location>
        <begin position="818"/>
        <end position="1106"/>
    </location>
</feature>
<name>A0A246F5E9_PSENT</name>
<protein>
    <submittedName>
        <fullName evidence="3">Autotransporter domain-containing protein</fullName>
    </submittedName>
</protein>
<dbReference type="Gene3D" id="2.40.128.130">
    <property type="entry name" value="Autotransporter beta-domain"/>
    <property type="match status" value="1"/>
</dbReference>
<evidence type="ECO:0000259" key="2">
    <source>
        <dbReference type="PROSITE" id="PS51208"/>
    </source>
</evidence>
<gene>
    <name evidence="3" type="ORF">CEG18_23480</name>
</gene>